<dbReference type="GO" id="GO:0003723">
    <property type="term" value="F:RNA binding"/>
    <property type="evidence" value="ECO:0007669"/>
    <property type="project" value="TreeGrafter"/>
</dbReference>
<dbReference type="PANTHER" id="PTHR10662:SF22">
    <property type="entry name" value="NUCLEAR RNA EXPORT FACTOR 1"/>
    <property type="match status" value="1"/>
</dbReference>
<dbReference type="InterPro" id="IPR057125">
    <property type="entry name" value="NXF1/2/3/5-like_LRR"/>
</dbReference>
<dbReference type="AlphaFoldDB" id="A0A1J1IBK5"/>
<feature type="domain" description="NTF2" evidence="7">
    <location>
        <begin position="625"/>
        <end position="775"/>
    </location>
</feature>
<dbReference type="InterPro" id="IPR032710">
    <property type="entry name" value="NTF2-like_dom_sf"/>
</dbReference>
<comment type="similarity">
    <text evidence="2">Belongs to the NXF family.</text>
</comment>
<evidence type="ECO:0000256" key="6">
    <source>
        <dbReference type="SAM" id="MobiDB-lite"/>
    </source>
</evidence>
<dbReference type="OrthoDB" id="25872at2759"/>
<evidence type="ECO:0000256" key="5">
    <source>
        <dbReference type="ARBA" id="ARBA00023242"/>
    </source>
</evidence>
<organism evidence="8 9">
    <name type="scientific">Clunio marinus</name>
    <dbReference type="NCBI Taxonomy" id="568069"/>
    <lineage>
        <taxon>Eukaryota</taxon>
        <taxon>Metazoa</taxon>
        <taxon>Ecdysozoa</taxon>
        <taxon>Arthropoda</taxon>
        <taxon>Hexapoda</taxon>
        <taxon>Insecta</taxon>
        <taxon>Pterygota</taxon>
        <taxon>Neoptera</taxon>
        <taxon>Endopterygota</taxon>
        <taxon>Diptera</taxon>
        <taxon>Nematocera</taxon>
        <taxon>Chironomoidea</taxon>
        <taxon>Chironomidae</taxon>
        <taxon>Clunio</taxon>
    </lineage>
</organism>
<dbReference type="SUPFAM" id="SSF46934">
    <property type="entry name" value="UBA-like"/>
    <property type="match status" value="1"/>
</dbReference>
<keyword evidence="3" id="KW-0813">Transport</keyword>
<dbReference type="PROSITE" id="PS51450">
    <property type="entry name" value="LRR"/>
    <property type="match status" value="2"/>
</dbReference>
<protein>
    <submittedName>
        <fullName evidence="8">CLUMA_CG011038, isoform A</fullName>
    </submittedName>
</protein>
<name>A0A1J1IBK5_9DIPT</name>
<evidence type="ECO:0000313" key="8">
    <source>
        <dbReference type="EMBL" id="CRK97653.1"/>
    </source>
</evidence>
<reference evidence="8 9" key="1">
    <citation type="submission" date="2015-04" db="EMBL/GenBank/DDBJ databases">
        <authorList>
            <person name="Syromyatnikov M.Y."/>
            <person name="Popov V.N."/>
        </authorList>
    </citation>
    <scope>NUCLEOTIDE SEQUENCE [LARGE SCALE GENOMIC DNA]</scope>
</reference>
<dbReference type="SUPFAM" id="SSF52058">
    <property type="entry name" value="L domain-like"/>
    <property type="match status" value="2"/>
</dbReference>
<dbReference type="InterPro" id="IPR001611">
    <property type="entry name" value="Leu-rich_rpt"/>
</dbReference>
<dbReference type="SUPFAM" id="SSF54427">
    <property type="entry name" value="NTF2-like"/>
    <property type="match status" value="1"/>
</dbReference>
<evidence type="ECO:0000259" key="7">
    <source>
        <dbReference type="PROSITE" id="PS50177"/>
    </source>
</evidence>
<dbReference type="EMBL" id="CVRI01000047">
    <property type="protein sequence ID" value="CRK97653.1"/>
    <property type="molecule type" value="Genomic_DNA"/>
</dbReference>
<comment type="subcellular location">
    <subcellularLocation>
        <location evidence="1">Nucleus</location>
    </subcellularLocation>
</comment>
<dbReference type="InterPro" id="IPR032675">
    <property type="entry name" value="LRR_dom_sf"/>
</dbReference>
<evidence type="ECO:0000256" key="2">
    <source>
        <dbReference type="ARBA" id="ARBA00009285"/>
    </source>
</evidence>
<evidence type="ECO:0000256" key="3">
    <source>
        <dbReference type="ARBA" id="ARBA00022448"/>
    </source>
</evidence>
<dbReference type="InterPro" id="IPR018222">
    <property type="entry name" value="Nuclear_transport_factor_2_euk"/>
</dbReference>
<dbReference type="Pfam" id="PF22602">
    <property type="entry name" value="NXF_NTF2"/>
    <property type="match status" value="1"/>
</dbReference>
<evidence type="ECO:0000256" key="1">
    <source>
        <dbReference type="ARBA" id="ARBA00004123"/>
    </source>
</evidence>
<feature type="region of interest" description="Disordered" evidence="6">
    <location>
        <begin position="1"/>
        <end position="21"/>
    </location>
</feature>
<dbReference type="GO" id="GO:0005634">
    <property type="term" value="C:nucleus"/>
    <property type="evidence" value="ECO:0007669"/>
    <property type="project" value="UniProtKB-SubCell"/>
</dbReference>
<keyword evidence="4" id="KW-0509">mRNA transport</keyword>
<accession>A0A1J1IBK5</accession>
<dbReference type="PROSITE" id="PS50177">
    <property type="entry name" value="NTF2_DOMAIN"/>
    <property type="match status" value="1"/>
</dbReference>
<dbReference type="InterPro" id="IPR009060">
    <property type="entry name" value="UBA-like_sf"/>
</dbReference>
<dbReference type="Gene3D" id="3.10.450.50">
    <property type="match status" value="1"/>
</dbReference>
<dbReference type="InterPro" id="IPR002075">
    <property type="entry name" value="NTF2_dom"/>
</dbReference>
<keyword evidence="9" id="KW-1185">Reference proteome</keyword>
<sequence>MNKRKQQRLGNLISSPRSYDQDSEGFAFEDNNSDQIHFSNGEVSITINKAGVKSYSYRNPEVDEQLLFSPLYWHKVIISHKRHFNCLEVALPQIFRIVEDEFFAPVKYISSLHEDYFFVHNQGKALKKLFDQKLQINVKGETVDLVVRLCIGNFSEGMLTLNDKLSNIIQNSIDSDHNINLSRIHCRQELKDVIFSLTNEGCLAMLCEQLRQELKKKEHSVIKVSTLNLSENEISSLEPFSRLFFHLDAFDFQFNKISLIDEFQYLNHFKITQLNLLNNPVTQIPQFQMKIKTQIPTLKMIDSFQFESNSVQAIGSHIKTESQSSSSHNILCFDNRSDEIRSFKQNVNIINFKDINDYVKSIFPKEDNKLWNKIIVFHNGKVDKETILNAMNKQFFNLTTFYPCYYKRGEKADNFFLYKNYSALKILMENDLKMEIQEINETVKFEVHLGCADYVDGQVNWSKKINYVIKKRIRGSEMHFDNFSADSDLIDLEVTLTTSVGFSHILNTTKQICNKMCLEIESLNLQNNKIFRFNALNFIATSYSNLKILDLRNNNIESIEEIFELPNLTKIYLDSNPVCIQYYDNPFKYVTDLQRLFPNLESIDEKQIDSSTSIVNMQNFLITSKVYSLTEQFLNFFEYFDSYHEALREFYHKDSIFTISNESQVLNQFNDLSRNIIGATNINKVLLGPDYIINFFETFPPTTHDYTTMSIDVPLVNERNVLITTRGFFKTTGTSIKDSNFHGFTRSFLLSKRGSKSGTVDPSIKYRIMNEMLHIRDLSDEEKKIPFKKLVVSESEVNTLCKDLLPSAFQKEEAHILVFRKITHLKINICKRLLEDAKWDIKTALTYFDEFLKRNLLNLNDFDL</sequence>
<dbReference type="PANTHER" id="PTHR10662">
    <property type="entry name" value="NUCLEAR RNA EXPORT FACTOR"/>
    <property type="match status" value="1"/>
</dbReference>
<feature type="compositionally biased region" description="Polar residues" evidence="6">
    <location>
        <begin position="8"/>
        <end position="18"/>
    </location>
</feature>
<dbReference type="Proteomes" id="UP000183832">
    <property type="component" value="Unassembled WGS sequence"/>
</dbReference>
<dbReference type="Pfam" id="PF24048">
    <property type="entry name" value="LRR_NXF1-5"/>
    <property type="match status" value="1"/>
</dbReference>
<dbReference type="STRING" id="568069.A0A1J1IBK5"/>
<evidence type="ECO:0000313" key="9">
    <source>
        <dbReference type="Proteomes" id="UP000183832"/>
    </source>
</evidence>
<dbReference type="Gene3D" id="3.80.10.10">
    <property type="entry name" value="Ribonuclease Inhibitor"/>
    <property type="match status" value="2"/>
</dbReference>
<evidence type="ECO:0000256" key="4">
    <source>
        <dbReference type="ARBA" id="ARBA00022816"/>
    </source>
</evidence>
<proteinExistence type="inferred from homology"/>
<dbReference type="InterPro" id="IPR030217">
    <property type="entry name" value="NXF_fam"/>
</dbReference>
<gene>
    <name evidence="8" type="ORF">CLUMA_CG011038</name>
</gene>
<dbReference type="GO" id="GO:0016973">
    <property type="term" value="P:poly(A)+ mRNA export from nucleus"/>
    <property type="evidence" value="ECO:0007669"/>
    <property type="project" value="TreeGrafter"/>
</dbReference>
<keyword evidence="5" id="KW-0539">Nucleus</keyword>